<dbReference type="InterPro" id="IPR011006">
    <property type="entry name" value="CheY-like_superfamily"/>
</dbReference>
<dbReference type="InterPro" id="IPR001867">
    <property type="entry name" value="OmpR/PhoB-type_DNA-bd"/>
</dbReference>
<dbReference type="SMART" id="SM00448">
    <property type="entry name" value="REC"/>
    <property type="match status" value="1"/>
</dbReference>
<dbReference type="InterPro" id="IPR001789">
    <property type="entry name" value="Sig_transdc_resp-reg_receiver"/>
</dbReference>
<evidence type="ECO:0000256" key="3">
    <source>
        <dbReference type="ARBA" id="ARBA00023015"/>
    </source>
</evidence>
<keyword evidence="5" id="KW-0804">Transcription</keyword>
<dbReference type="Pfam" id="PF00072">
    <property type="entry name" value="Response_reg"/>
    <property type="match status" value="1"/>
</dbReference>
<keyword evidence="1 6" id="KW-0597">Phosphoprotein</keyword>
<evidence type="ECO:0000259" key="9">
    <source>
        <dbReference type="PROSITE" id="PS51755"/>
    </source>
</evidence>
<dbReference type="PANTHER" id="PTHR48111:SF26">
    <property type="entry name" value="STAGE 0 SPORULATION PROTEIN A HOMOLOG"/>
    <property type="match status" value="1"/>
</dbReference>
<dbReference type="Pfam" id="PF00486">
    <property type="entry name" value="Trans_reg_C"/>
    <property type="match status" value="1"/>
</dbReference>
<reference evidence="10 11" key="1">
    <citation type="submission" date="2020-08" db="EMBL/GenBank/DDBJ databases">
        <title>A Genomic Blueprint of the Chicken Gut Microbiome.</title>
        <authorList>
            <person name="Gilroy R."/>
            <person name="Ravi A."/>
            <person name="Getino M."/>
            <person name="Pursley I."/>
            <person name="Horton D.L."/>
            <person name="Alikhan N.-F."/>
            <person name="Baker D."/>
            <person name="Gharbi K."/>
            <person name="Hall N."/>
            <person name="Watson M."/>
            <person name="Adriaenssens E.M."/>
            <person name="Foster-Nyarko E."/>
            <person name="Jarju S."/>
            <person name="Secka A."/>
            <person name="Antonio M."/>
            <person name="Oren A."/>
            <person name="Chaudhuri R."/>
            <person name="La Ragione R.M."/>
            <person name="Hildebrand F."/>
            <person name="Pallen M.J."/>
        </authorList>
    </citation>
    <scope>NUCLEOTIDE SEQUENCE [LARGE SCALE GENOMIC DNA]</scope>
    <source>
        <strain evidence="10 11">Sa1YVA6</strain>
    </source>
</reference>
<evidence type="ECO:0000256" key="4">
    <source>
        <dbReference type="ARBA" id="ARBA00023125"/>
    </source>
</evidence>
<dbReference type="Gene3D" id="1.10.10.10">
    <property type="entry name" value="Winged helix-like DNA-binding domain superfamily/Winged helix DNA-binding domain"/>
    <property type="match status" value="1"/>
</dbReference>
<dbReference type="CDD" id="cd00383">
    <property type="entry name" value="trans_reg_C"/>
    <property type="match status" value="1"/>
</dbReference>
<evidence type="ECO:0000259" key="8">
    <source>
        <dbReference type="PROSITE" id="PS50110"/>
    </source>
</evidence>
<dbReference type="EMBL" id="JACSPW010000004">
    <property type="protein sequence ID" value="MBD8032697.1"/>
    <property type="molecule type" value="Genomic_DNA"/>
</dbReference>
<evidence type="ECO:0000256" key="1">
    <source>
        <dbReference type="ARBA" id="ARBA00022553"/>
    </source>
</evidence>
<dbReference type="PROSITE" id="PS50110">
    <property type="entry name" value="RESPONSE_REGULATORY"/>
    <property type="match status" value="1"/>
</dbReference>
<accession>A0ABR8XL75</accession>
<dbReference type="RefSeq" id="WP_191703288.1">
    <property type="nucleotide sequence ID" value="NZ_JACSPW010000004.1"/>
</dbReference>
<dbReference type="SUPFAM" id="SSF46894">
    <property type="entry name" value="C-terminal effector domain of the bipartite response regulators"/>
    <property type="match status" value="1"/>
</dbReference>
<dbReference type="SMART" id="SM00862">
    <property type="entry name" value="Trans_reg_C"/>
    <property type="match status" value="1"/>
</dbReference>
<dbReference type="PROSITE" id="PS51755">
    <property type="entry name" value="OMPR_PHOB"/>
    <property type="match status" value="1"/>
</dbReference>
<comment type="caution">
    <text evidence="10">The sequence shown here is derived from an EMBL/GenBank/DDBJ whole genome shotgun (WGS) entry which is preliminary data.</text>
</comment>
<dbReference type="Gene3D" id="6.10.250.690">
    <property type="match status" value="1"/>
</dbReference>
<dbReference type="CDD" id="cd17574">
    <property type="entry name" value="REC_OmpR"/>
    <property type="match status" value="1"/>
</dbReference>
<feature type="modified residue" description="4-aspartylphosphate" evidence="6">
    <location>
        <position position="53"/>
    </location>
</feature>
<feature type="domain" description="Response regulatory" evidence="8">
    <location>
        <begin position="4"/>
        <end position="117"/>
    </location>
</feature>
<dbReference type="Proteomes" id="UP000600565">
    <property type="component" value="Unassembled WGS sequence"/>
</dbReference>
<evidence type="ECO:0000313" key="10">
    <source>
        <dbReference type="EMBL" id="MBD8032697.1"/>
    </source>
</evidence>
<dbReference type="SUPFAM" id="SSF52172">
    <property type="entry name" value="CheY-like"/>
    <property type="match status" value="1"/>
</dbReference>
<keyword evidence="3" id="KW-0805">Transcription regulation</keyword>
<feature type="domain" description="OmpR/PhoB-type" evidence="9">
    <location>
        <begin position="131"/>
        <end position="230"/>
    </location>
</feature>
<name>A0ABR8XL75_9BACL</name>
<keyword evidence="2" id="KW-0902">Two-component regulatory system</keyword>
<feature type="DNA-binding region" description="OmpR/PhoB-type" evidence="7">
    <location>
        <begin position="131"/>
        <end position="230"/>
    </location>
</feature>
<keyword evidence="4 7" id="KW-0238">DNA-binding</keyword>
<evidence type="ECO:0000313" key="11">
    <source>
        <dbReference type="Proteomes" id="UP000600565"/>
    </source>
</evidence>
<gene>
    <name evidence="10" type="ORF">H9632_06425</name>
</gene>
<proteinExistence type="predicted"/>
<keyword evidence="11" id="KW-1185">Reference proteome</keyword>
<sequence>MPKHILLVEDDESIREMVEKYLIMEGFHVTTASNGEEALHHCLNTSFDLMILDIMMPKLDGLEVLKVIREKHALPILIMSAKDSDVDKAIGLGLGADDYIAKPFSMLELSARVKAAIRRATTYSSHLEMKQDFLKIGDLTIDILNFSLKKNEQIIKLTSKEFAILKLFATNRQRVFTKQQIYQYIWNDEYYGDENIINVHISRLREKIEDDPSNPQYIKTLWGIGYKFEGN</sequence>
<dbReference type="InterPro" id="IPR039420">
    <property type="entry name" value="WalR-like"/>
</dbReference>
<evidence type="ECO:0000256" key="7">
    <source>
        <dbReference type="PROSITE-ProRule" id="PRU01091"/>
    </source>
</evidence>
<protein>
    <submittedName>
        <fullName evidence="10">Response regulator transcription factor</fullName>
    </submittedName>
</protein>
<dbReference type="InterPro" id="IPR036388">
    <property type="entry name" value="WH-like_DNA-bd_sf"/>
</dbReference>
<evidence type="ECO:0000256" key="5">
    <source>
        <dbReference type="ARBA" id="ARBA00023163"/>
    </source>
</evidence>
<evidence type="ECO:0000256" key="6">
    <source>
        <dbReference type="PROSITE-ProRule" id="PRU00169"/>
    </source>
</evidence>
<dbReference type="PANTHER" id="PTHR48111">
    <property type="entry name" value="REGULATOR OF RPOS"/>
    <property type="match status" value="1"/>
</dbReference>
<evidence type="ECO:0000256" key="2">
    <source>
        <dbReference type="ARBA" id="ARBA00023012"/>
    </source>
</evidence>
<dbReference type="InterPro" id="IPR016032">
    <property type="entry name" value="Sig_transdc_resp-reg_C-effctor"/>
</dbReference>
<organism evidence="10 11">
    <name type="scientific">Solibacillus merdavium</name>
    <dbReference type="NCBI Taxonomy" id="2762218"/>
    <lineage>
        <taxon>Bacteria</taxon>
        <taxon>Bacillati</taxon>
        <taxon>Bacillota</taxon>
        <taxon>Bacilli</taxon>
        <taxon>Bacillales</taxon>
        <taxon>Caryophanaceae</taxon>
        <taxon>Solibacillus</taxon>
    </lineage>
</organism>
<dbReference type="Gene3D" id="3.40.50.2300">
    <property type="match status" value="1"/>
</dbReference>